<sequence length="292" mass="28620">MTSNASSLTRTVDEMLLDAGWTDDDGWGGTSGLRETLLAVGSLASLPVTEPGPELAALLSGQTHQLARHRLLRKHRTTVVGLAVIAGMGLGVTGVAATGTAPGRQASNSIQQLLQDWAPAWSVAGAPAASGRAANPAEVQPPAEPASPDDAAPALPETAEPETALPADGPENAGQSAGTAPAGRGNDTAPGKSKTDDDGAPGNAVGVTPGGAASRDAATQDASTQESNGPARAAAAAAAELEKAGKQVAGTLAEAATAGESLTSALVPPALTGKTGAGSAGPGSIWLKKFNR</sequence>
<name>A0A6P1NQT8_9MICC</name>
<feature type="compositionally biased region" description="Low complexity" evidence="1">
    <location>
        <begin position="128"/>
        <end position="137"/>
    </location>
</feature>
<dbReference type="EMBL" id="CP047898">
    <property type="protein sequence ID" value="QHK21443.1"/>
    <property type="molecule type" value="Genomic_DNA"/>
</dbReference>
<feature type="region of interest" description="Disordered" evidence="1">
    <location>
        <begin position="272"/>
        <end position="292"/>
    </location>
</feature>
<feature type="compositionally biased region" description="Low complexity" evidence="1">
    <location>
        <begin position="146"/>
        <end position="168"/>
    </location>
</feature>
<gene>
    <name evidence="3" type="ORF">GU243_19010</name>
</gene>
<feature type="region of interest" description="Disordered" evidence="1">
    <location>
        <begin position="128"/>
        <end position="238"/>
    </location>
</feature>
<feature type="transmembrane region" description="Helical" evidence="2">
    <location>
        <begin position="78"/>
        <end position="99"/>
    </location>
</feature>
<evidence type="ECO:0000313" key="3">
    <source>
        <dbReference type="EMBL" id="QHK21443.1"/>
    </source>
</evidence>
<keyword evidence="4" id="KW-1185">Reference proteome</keyword>
<accession>A0A6P1NQT8</accession>
<keyword evidence="2" id="KW-1133">Transmembrane helix</keyword>
<evidence type="ECO:0000256" key="2">
    <source>
        <dbReference type="SAM" id="Phobius"/>
    </source>
</evidence>
<dbReference type="AlphaFoldDB" id="A0A6P1NQT8"/>
<keyword evidence="2" id="KW-0472">Membrane</keyword>
<dbReference type="KEGG" id="psey:GU243_19010"/>
<reference evidence="3 4" key="1">
    <citation type="submission" date="2020-01" db="EMBL/GenBank/DDBJ databases">
        <title>Pseudarthrobacter psychrotolerans sp. nov., isolated from antarctic soil.</title>
        <authorList>
            <person name="Shin Y."/>
            <person name="Park W."/>
        </authorList>
    </citation>
    <scope>NUCLEOTIDE SEQUENCE [LARGE SCALE GENOMIC DNA]</scope>
    <source>
        <strain evidence="3 4">YJ56</strain>
    </source>
</reference>
<evidence type="ECO:0000256" key="1">
    <source>
        <dbReference type="SAM" id="MobiDB-lite"/>
    </source>
</evidence>
<organism evidence="3 4">
    <name type="scientific">Pseudarthrobacter psychrotolerans</name>
    <dbReference type="NCBI Taxonomy" id="2697569"/>
    <lineage>
        <taxon>Bacteria</taxon>
        <taxon>Bacillati</taxon>
        <taxon>Actinomycetota</taxon>
        <taxon>Actinomycetes</taxon>
        <taxon>Micrococcales</taxon>
        <taxon>Micrococcaceae</taxon>
        <taxon>Pseudarthrobacter</taxon>
    </lineage>
</organism>
<dbReference type="Proteomes" id="UP000464186">
    <property type="component" value="Chromosome"/>
</dbReference>
<proteinExistence type="predicted"/>
<keyword evidence="2" id="KW-0812">Transmembrane</keyword>
<evidence type="ECO:0000313" key="4">
    <source>
        <dbReference type="Proteomes" id="UP000464186"/>
    </source>
</evidence>
<protein>
    <submittedName>
        <fullName evidence="3">Uncharacterized protein</fullName>
    </submittedName>
</protein>